<dbReference type="InterPro" id="IPR018466">
    <property type="entry name" value="Kre9/Knh1-like_N"/>
</dbReference>
<feature type="compositionally biased region" description="Low complexity" evidence="2">
    <location>
        <begin position="122"/>
        <end position="158"/>
    </location>
</feature>
<dbReference type="Pfam" id="PF10342">
    <property type="entry name" value="Kre9_KNH"/>
    <property type="match status" value="1"/>
</dbReference>
<name>A0A1D1YH64_9ARAE</name>
<proteinExistence type="predicted"/>
<feature type="signal peptide" evidence="4">
    <location>
        <begin position="1"/>
        <end position="21"/>
    </location>
</feature>
<evidence type="ECO:0000256" key="4">
    <source>
        <dbReference type="SAM" id="SignalP"/>
    </source>
</evidence>
<protein>
    <submittedName>
        <fullName evidence="6">Putative serine-rich protein C1E8.05</fullName>
    </submittedName>
</protein>
<keyword evidence="3" id="KW-1133">Transmembrane helix</keyword>
<feature type="domain" description="Yeast cell wall synthesis Kre9/Knh1-like N-terminal" evidence="5">
    <location>
        <begin position="27"/>
        <end position="114"/>
    </location>
</feature>
<dbReference type="PANTHER" id="PTHR40633">
    <property type="entry name" value="MATRIX PROTEIN, PUTATIVE (AFU_ORTHOLOGUE AFUA_8G05410)-RELATED"/>
    <property type="match status" value="1"/>
</dbReference>
<dbReference type="PANTHER" id="PTHR40633:SF1">
    <property type="entry name" value="GPI ANCHORED SERINE-THREONINE RICH PROTEIN (AFU_ORTHOLOGUE AFUA_1G03630)"/>
    <property type="match status" value="1"/>
</dbReference>
<sequence>MTFSTIIFFVTALLLLTSVKATLTITNPTGSTTWTAGKPATITWVNSGTTTATVPLILLNGPENKLKQVLTIAESVDVNKLTFTFTVPSTVGRGSDYTVQIGDKEPNYSARFTIISNATSTTASSTTSNTSTTSPTSKPATTKPTSSAVSNNTSATNSPQPTRPKSAANTVVPALYSLTTVLGAIVLLLLL</sequence>
<evidence type="ECO:0000256" key="1">
    <source>
        <dbReference type="ARBA" id="ARBA00022729"/>
    </source>
</evidence>
<dbReference type="AlphaFoldDB" id="A0A1D1YH64"/>
<keyword evidence="3" id="KW-0812">Transmembrane</keyword>
<reference evidence="6" key="1">
    <citation type="submission" date="2015-07" db="EMBL/GenBank/DDBJ databases">
        <title>Transcriptome Assembly of Anthurium amnicola.</title>
        <authorList>
            <person name="Suzuki J."/>
        </authorList>
    </citation>
    <scope>NUCLEOTIDE SEQUENCE</scope>
</reference>
<organism evidence="6">
    <name type="scientific">Anthurium amnicola</name>
    <dbReference type="NCBI Taxonomy" id="1678845"/>
    <lineage>
        <taxon>Eukaryota</taxon>
        <taxon>Viridiplantae</taxon>
        <taxon>Streptophyta</taxon>
        <taxon>Embryophyta</taxon>
        <taxon>Tracheophyta</taxon>
        <taxon>Spermatophyta</taxon>
        <taxon>Magnoliopsida</taxon>
        <taxon>Liliopsida</taxon>
        <taxon>Araceae</taxon>
        <taxon>Pothoideae</taxon>
        <taxon>Potheae</taxon>
        <taxon>Anthurium</taxon>
    </lineage>
</organism>
<feature type="chain" id="PRO_5008900216" evidence="4">
    <location>
        <begin position="22"/>
        <end position="191"/>
    </location>
</feature>
<gene>
    <name evidence="6" type="primary">SPBC1E8.05</name>
    <name evidence="6" type="ORF">g.11619</name>
</gene>
<keyword evidence="1 4" id="KW-0732">Signal</keyword>
<feature type="transmembrane region" description="Helical" evidence="3">
    <location>
        <begin position="171"/>
        <end position="190"/>
    </location>
</feature>
<accession>A0A1D1YH64</accession>
<dbReference type="InterPro" id="IPR052982">
    <property type="entry name" value="SRP1/TIP1-like"/>
</dbReference>
<keyword evidence="3" id="KW-0472">Membrane</keyword>
<evidence type="ECO:0000259" key="5">
    <source>
        <dbReference type="Pfam" id="PF10342"/>
    </source>
</evidence>
<evidence type="ECO:0000313" key="6">
    <source>
        <dbReference type="EMBL" id="JAT53978.1"/>
    </source>
</evidence>
<feature type="region of interest" description="Disordered" evidence="2">
    <location>
        <begin position="122"/>
        <end position="167"/>
    </location>
</feature>
<dbReference type="EMBL" id="GDJX01013958">
    <property type="protein sequence ID" value="JAT53978.1"/>
    <property type="molecule type" value="Transcribed_RNA"/>
</dbReference>
<evidence type="ECO:0000256" key="3">
    <source>
        <dbReference type="SAM" id="Phobius"/>
    </source>
</evidence>
<evidence type="ECO:0000256" key="2">
    <source>
        <dbReference type="SAM" id="MobiDB-lite"/>
    </source>
</evidence>